<evidence type="ECO:0000256" key="7">
    <source>
        <dbReference type="ARBA" id="ARBA00023288"/>
    </source>
</evidence>
<dbReference type="InterPro" id="IPR039859">
    <property type="entry name" value="PFA4/ZDH16/20/ERF2-like"/>
</dbReference>
<keyword evidence="14" id="KW-1185">Reference proteome</keyword>
<evidence type="ECO:0000256" key="10">
    <source>
        <dbReference type="RuleBase" id="RU079119"/>
    </source>
</evidence>
<dbReference type="PROSITE" id="PS50216">
    <property type="entry name" value="DHHC"/>
    <property type="match status" value="1"/>
</dbReference>
<keyword evidence="2 10" id="KW-0808">Transferase</keyword>
<evidence type="ECO:0000256" key="1">
    <source>
        <dbReference type="ARBA" id="ARBA00004127"/>
    </source>
</evidence>
<feature type="region of interest" description="Disordered" evidence="11">
    <location>
        <begin position="26"/>
        <end position="47"/>
    </location>
</feature>
<evidence type="ECO:0000256" key="3">
    <source>
        <dbReference type="ARBA" id="ARBA00022692"/>
    </source>
</evidence>
<gene>
    <name evidence="13" type="ORF">AKO1_014338</name>
</gene>
<keyword evidence="8 10" id="KW-0012">Acyltransferase</keyword>
<comment type="domain">
    <text evidence="10">The DHHC domain is required for palmitoyltransferase activity.</text>
</comment>
<comment type="similarity">
    <text evidence="10">Belongs to the DHHC palmitoyltransferase family.</text>
</comment>
<keyword evidence="7" id="KW-0449">Lipoprotein</keyword>
<comment type="catalytic activity">
    <reaction evidence="9 10">
        <text>L-cysteinyl-[protein] + hexadecanoyl-CoA = S-hexadecanoyl-L-cysteinyl-[protein] + CoA</text>
        <dbReference type="Rhea" id="RHEA:36683"/>
        <dbReference type="Rhea" id="RHEA-COMP:10131"/>
        <dbReference type="Rhea" id="RHEA-COMP:11032"/>
        <dbReference type="ChEBI" id="CHEBI:29950"/>
        <dbReference type="ChEBI" id="CHEBI:57287"/>
        <dbReference type="ChEBI" id="CHEBI:57379"/>
        <dbReference type="ChEBI" id="CHEBI:74151"/>
        <dbReference type="EC" id="2.3.1.225"/>
    </reaction>
</comment>
<evidence type="ECO:0000256" key="6">
    <source>
        <dbReference type="ARBA" id="ARBA00023139"/>
    </source>
</evidence>
<keyword evidence="3 10" id="KW-0812">Transmembrane</keyword>
<dbReference type="EC" id="2.3.1.225" evidence="10"/>
<sequence>MSNHKGSLIAAISPWTPTVSEMELITSSSNKDGEAETTTNVDTKSSFLNSEGTDPIYKHWPSNSKLVCGGKAIFGPDKLFLVSIVLIIIPTLSYPAQVWSYFILSQHPALYSIIVGISIIGLLVVTSSFFYTASCDPGILPRKQMILSSIYKHSDSQYSDFQSNQVDPNRINEAQIRTKSDLLPPTYQTVYVQGVPTALKYCYTCHIYRPPRASHCQRCENCVEKFDHHCPWTGTCIGRRNYASFSVFTFSAAIMCIFVMATCILHLVLVSIEEYTNTNQSGGLAFGRVLGRCPVSILLLLYFTGIGIFTGSLTAFHSYLICTNQTTYESIKSKNKSMYSMGLVRNILDFLSIDRCTKTLDPSAPLPKPIRMTTQE</sequence>
<feature type="transmembrane region" description="Helical" evidence="10">
    <location>
        <begin position="247"/>
        <end position="269"/>
    </location>
</feature>
<dbReference type="Pfam" id="PF01529">
    <property type="entry name" value="DHHC"/>
    <property type="match status" value="1"/>
</dbReference>
<evidence type="ECO:0000259" key="12">
    <source>
        <dbReference type="Pfam" id="PF01529"/>
    </source>
</evidence>
<dbReference type="GO" id="GO:0019706">
    <property type="term" value="F:protein-cysteine S-palmitoyltransferase activity"/>
    <property type="evidence" value="ECO:0007669"/>
    <property type="project" value="UniProtKB-EC"/>
</dbReference>
<organism evidence="13 14">
    <name type="scientific">Acrasis kona</name>
    <dbReference type="NCBI Taxonomy" id="1008807"/>
    <lineage>
        <taxon>Eukaryota</taxon>
        <taxon>Discoba</taxon>
        <taxon>Heterolobosea</taxon>
        <taxon>Tetramitia</taxon>
        <taxon>Eutetramitia</taxon>
        <taxon>Acrasidae</taxon>
        <taxon>Acrasis</taxon>
    </lineage>
</organism>
<reference evidence="13 14" key="1">
    <citation type="submission" date="2024-03" db="EMBL/GenBank/DDBJ databases">
        <title>The Acrasis kona genome and developmental transcriptomes reveal deep origins of eukaryotic multicellular pathways.</title>
        <authorList>
            <person name="Sheikh S."/>
            <person name="Fu C.-J."/>
            <person name="Brown M.W."/>
            <person name="Baldauf S.L."/>
        </authorList>
    </citation>
    <scope>NUCLEOTIDE SEQUENCE [LARGE SCALE GENOMIC DNA]</scope>
    <source>
        <strain evidence="13 14">ATCC MYA-3509</strain>
    </source>
</reference>
<feature type="transmembrane region" description="Helical" evidence="10">
    <location>
        <begin position="79"/>
        <end position="103"/>
    </location>
</feature>
<dbReference type="GO" id="GO:0006612">
    <property type="term" value="P:protein targeting to membrane"/>
    <property type="evidence" value="ECO:0007669"/>
    <property type="project" value="TreeGrafter"/>
</dbReference>
<name>A0AAW2YZN2_9EUKA</name>
<keyword evidence="5 10" id="KW-0472">Membrane</keyword>
<evidence type="ECO:0000256" key="2">
    <source>
        <dbReference type="ARBA" id="ARBA00022679"/>
    </source>
</evidence>
<keyword evidence="4 10" id="KW-1133">Transmembrane helix</keyword>
<comment type="caution">
    <text evidence="13">The sequence shown here is derived from an EMBL/GenBank/DDBJ whole genome shotgun (WGS) entry which is preliminary data.</text>
</comment>
<dbReference type="GO" id="GO:0005794">
    <property type="term" value="C:Golgi apparatus"/>
    <property type="evidence" value="ECO:0007669"/>
    <property type="project" value="TreeGrafter"/>
</dbReference>
<dbReference type="AlphaFoldDB" id="A0AAW2YZN2"/>
<evidence type="ECO:0000256" key="5">
    <source>
        <dbReference type="ARBA" id="ARBA00023136"/>
    </source>
</evidence>
<dbReference type="GO" id="GO:0005783">
    <property type="term" value="C:endoplasmic reticulum"/>
    <property type="evidence" value="ECO:0007669"/>
    <property type="project" value="TreeGrafter"/>
</dbReference>
<dbReference type="EMBL" id="JAOPGA020000879">
    <property type="protein sequence ID" value="KAL0482635.1"/>
    <property type="molecule type" value="Genomic_DNA"/>
</dbReference>
<comment type="subcellular location">
    <subcellularLocation>
        <location evidence="1">Endomembrane system</location>
        <topology evidence="1">Multi-pass membrane protein</topology>
    </subcellularLocation>
</comment>
<accession>A0AAW2YZN2</accession>
<dbReference type="Proteomes" id="UP001431209">
    <property type="component" value="Unassembled WGS sequence"/>
</dbReference>
<evidence type="ECO:0000256" key="4">
    <source>
        <dbReference type="ARBA" id="ARBA00022989"/>
    </source>
</evidence>
<proteinExistence type="inferred from homology"/>
<keyword evidence="6" id="KW-0564">Palmitate</keyword>
<dbReference type="PANTHER" id="PTHR22883">
    <property type="entry name" value="ZINC FINGER DHHC DOMAIN CONTAINING PROTEIN"/>
    <property type="match status" value="1"/>
</dbReference>
<dbReference type="InterPro" id="IPR001594">
    <property type="entry name" value="Palmitoyltrfase_DHHC"/>
</dbReference>
<evidence type="ECO:0000313" key="14">
    <source>
        <dbReference type="Proteomes" id="UP001431209"/>
    </source>
</evidence>
<feature type="domain" description="Palmitoyltransferase DHHC" evidence="12">
    <location>
        <begin position="199"/>
        <end position="333"/>
    </location>
</feature>
<evidence type="ECO:0000256" key="8">
    <source>
        <dbReference type="ARBA" id="ARBA00023315"/>
    </source>
</evidence>
<evidence type="ECO:0000256" key="9">
    <source>
        <dbReference type="ARBA" id="ARBA00048048"/>
    </source>
</evidence>
<feature type="transmembrane region" description="Helical" evidence="10">
    <location>
        <begin position="109"/>
        <end position="133"/>
    </location>
</feature>
<evidence type="ECO:0000256" key="11">
    <source>
        <dbReference type="SAM" id="MobiDB-lite"/>
    </source>
</evidence>
<protein>
    <recommendedName>
        <fullName evidence="10">Palmitoyltransferase</fullName>
        <ecNumber evidence="10">2.3.1.225</ecNumber>
    </recommendedName>
</protein>
<evidence type="ECO:0000313" key="13">
    <source>
        <dbReference type="EMBL" id="KAL0482635.1"/>
    </source>
</evidence>
<dbReference type="PANTHER" id="PTHR22883:SF43">
    <property type="entry name" value="PALMITOYLTRANSFERASE APP"/>
    <property type="match status" value="1"/>
</dbReference>